<dbReference type="AlphaFoldDB" id="A0A5C5FN58"/>
<accession>A0A5C5FN58</accession>
<dbReference type="OrthoDB" id="10624055at2759"/>
<comment type="caution">
    <text evidence="1">The sequence shown here is derived from an EMBL/GenBank/DDBJ whole genome shotgun (WGS) entry which is preliminary data.</text>
</comment>
<organism evidence="1 2">
    <name type="scientific">Rhodotorula diobovata</name>
    <dbReference type="NCBI Taxonomy" id="5288"/>
    <lineage>
        <taxon>Eukaryota</taxon>
        <taxon>Fungi</taxon>
        <taxon>Dikarya</taxon>
        <taxon>Basidiomycota</taxon>
        <taxon>Pucciniomycotina</taxon>
        <taxon>Microbotryomycetes</taxon>
        <taxon>Sporidiobolales</taxon>
        <taxon>Sporidiobolaceae</taxon>
        <taxon>Rhodotorula</taxon>
    </lineage>
</organism>
<protein>
    <submittedName>
        <fullName evidence="1">Uncharacterized protein</fullName>
    </submittedName>
</protein>
<proteinExistence type="predicted"/>
<gene>
    <name evidence="1" type="ORF">DMC30DRAFT_98136</name>
</gene>
<dbReference type="EMBL" id="SOZI01000185">
    <property type="protein sequence ID" value="TNY17646.1"/>
    <property type="molecule type" value="Genomic_DNA"/>
</dbReference>
<evidence type="ECO:0000313" key="2">
    <source>
        <dbReference type="Proteomes" id="UP000311382"/>
    </source>
</evidence>
<name>A0A5C5FN58_9BASI</name>
<sequence>MSTHRPGSSVTLKEHALAATSIARELSREQRKVNVTLGASAMVGVLASVLKEHTRLSAVPSSLHAEAQFLGDHLVFDDLSIELLVAKESRKPVNLDKLKTDLTEHYRCTGDYHQENGRDAIVVRDEGAAAKLHNISLATAPRWVQRGDALDSPHIYALPPPVVLLYLLYETAEAVKSADQASTRRAFTLLYVFSILVHLRKNEGGLPAITSIDWRAATWDHVIAQNALQDDAHKSRYSRVLDLLREGPTGTRAGLPHAVLHDWATRLSMQTGYRSRTSSERILVRLQTFLEKVTDMLLPNGASPAAHSLGKSLPAGMAVFHPDSARRRAFEGRF</sequence>
<reference evidence="1 2" key="1">
    <citation type="submission" date="2019-03" db="EMBL/GenBank/DDBJ databases">
        <title>Rhodosporidium diobovatum UCD-FST 08-225 genome sequencing, assembly, and annotation.</title>
        <authorList>
            <person name="Fakankun I.U."/>
            <person name="Fristensky B."/>
            <person name="Levin D.B."/>
        </authorList>
    </citation>
    <scope>NUCLEOTIDE SEQUENCE [LARGE SCALE GENOMIC DNA]</scope>
    <source>
        <strain evidence="1 2">UCD-FST 08-225</strain>
    </source>
</reference>
<keyword evidence="2" id="KW-1185">Reference proteome</keyword>
<dbReference type="Proteomes" id="UP000311382">
    <property type="component" value="Unassembled WGS sequence"/>
</dbReference>
<evidence type="ECO:0000313" key="1">
    <source>
        <dbReference type="EMBL" id="TNY17646.1"/>
    </source>
</evidence>